<sequence>MRFSDLPENPEMVIPESQKNWILQVIIPFGDNYIRLSDCGGGYPLNEEKGEVGIIKNIVKGIINNV</sequence>
<protein>
    <submittedName>
        <fullName evidence="1">Uncharacterized protein</fullName>
    </submittedName>
</protein>
<evidence type="ECO:0000313" key="1">
    <source>
        <dbReference type="EMBL" id="KAA6319422.1"/>
    </source>
</evidence>
<proteinExistence type="predicted"/>
<dbReference type="AlphaFoldDB" id="A0A5J4QD11"/>
<dbReference type="EMBL" id="SNRY01003883">
    <property type="protein sequence ID" value="KAA6319422.1"/>
    <property type="molecule type" value="Genomic_DNA"/>
</dbReference>
<comment type="caution">
    <text evidence="1">The sequence shown here is derived from an EMBL/GenBank/DDBJ whole genome shotgun (WGS) entry which is preliminary data.</text>
</comment>
<organism evidence="1">
    <name type="scientific">termite gut metagenome</name>
    <dbReference type="NCBI Taxonomy" id="433724"/>
    <lineage>
        <taxon>unclassified sequences</taxon>
        <taxon>metagenomes</taxon>
        <taxon>organismal metagenomes</taxon>
    </lineage>
</organism>
<gene>
    <name evidence="1" type="ORF">EZS27_030682</name>
</gene>
<reference evidence="1" key="1">
    <citation type="submission" date="2019-03" db="EMBL/GenBank/DDBJ databases">
        <title>Single cell metagenomics reveals metabolic interactions within the superorganism composed of flagellate Streblomastix strix and complex community of Bacteroidetes bacteria on its surface.</title>
        <authorList>
            <person name="Treitli S.C."/>
            <person name="Kolisko M."/>
            <person name="Husnik F."/>
            <person name="Keeling P."/>
            <person name="Hampl V."/>
        </authorList>
    </citation>
    <scope>NUCLEOTIDE SEQUENCE</scope>
    <source>
        <strain evidence="1">STM</strain>
    </source>
</reference>
<accession>A0A5J4QD11</accession>
<name>A0A5J4QD11_9ZZZZ</name>